<evidence type="ECO:0000256" key="1">
    <source>
        <dbReference type="ARBA" id="ARBA00001946"/>
    </source>
</evidence>
<organism evidence="13">
    <name type="scientific">freshwater metagenome</name>
    <dbReference type="NCBI Taxonomy" id="449393"/>
    <lineage>
        <taxon>unclassified sequences</taxon>
        <taxon>metagenomes</taxon>
        <taxon>ecological metagenomes</taxon>
    </lineage>
</organism>
<evidence type="ECO:0000259" key="8">
    <source>
        <dbReference type="Pfam" id="PF02878"/>
    </source>
</evidence>
<dbReference type="EMBL" id="CAEZUD010000007">
    <property type="protein sequence ID" value="CAB4585216.1"/>
    <property type="molecule type" value="Genomic_DNA"/>
</dbReference>
<dbReference type="EMBL" id="CAEZSC010000013">
    <property type="protein sequence ID" value="CAB4531548.1"/>
    <property type="molecule type" value="Genomic_DNA"/>
</dbReference>
<evidence type="ECO:0000256" key="5">
    <source>
        <dbReference type="ARBA" id="ARBA00022842"/>
    </source>
</evidence>
<keyword evidence="5" id="KW-0460">Magnesium</keyword>
<dbReference type="PANTHER" id="PTHR45745:SF1">
    <property type="entry name" value="PHOSPHOGLUCOMUTASE 2B-RELATED"/>
    <property type="match status" value="1"/>
</dbReference>
<dbReference type="InterPro" id="IPR005845">
    <property type="entry name" value="A-D-PHexomutase_a/b/a-II"/>
</dbReference>
<reference evidence="13" key="1">
    <citation type="submission" date="2020-05" db="EMBL/GenBank/DDBJ databases">
        <authorList>
            <person name="Chiriac C."/>
            <person name="Salcher M."/>
            <person name="Ghai R."/>
            <person name="Kavagutti S V."/>
        </authorList>
    </citation>
    <scope>NUCLEOTIDE SEQUENCE</scope>
</reference>
<dbReference type="Pfam" id="PF02878">
    <property type="entry name" value="PGM_PMM_I"/>
    <property type="match status" value="1"/>
</dbReference>
<dbReference type="Gene3D" id="3.30.310.50">
    <property type="entry name" value="Alpha-D-phosphohexomutase, C-terminal domain"/>
    <property type="match status" value="1"/>
</dbReference>
<evidence type="ECO:0000313" key="11">
    <source>
        <dbReference type="EMBL" id="CAB4531548.1"/>
    </source>
</evidence>
<dbReference type="CDD" id="cd05799">
    <property type="entry name" value="PGM2"/>
    <property type="match status" value="1"/>
</dbReference>
<evidence type="ECO:0000259" key="7">
    <source>
        <dbReference type="Pfam" id="PF00408"/>
    </source>
</evidence>
<protein>
    <submittedName>
        <fullName evidence="13">Unannotated protein</fullName>
    </submittedName>
</protein>
<dbReference type="SUPFAM" id="SSF55957">
    <property type="entry name" value="Phosphoglucomutase, C-terminal domain"/>
    <property type="match status" value="1"/>
</dbReference>
<dbReference type="PRINTS" id="PR00509">
    <property type="entry name" value="PGMPMM"/>
</dbReference>
<evidence type="ECO:0000256" key="6">
    <source>
        <dbReference type="ARBA" id="ARBA00023235"/>
    </source>
</evidence>
<dbReference type="EMBL" id="CAEZUY010000004">
    <property type="protein sequence ID" value="CAB4606292.1"/>
    <property type="molecule type" value="Genomic_DNA"/>
</dbReference>
<dbReference type="Gene3D" id="3.40.120.10">
    <property type="entry name" value="Alpha-D-Glucose-1,6-Bisphosphate, subunit A, domain 3"/>
    <property type="match status" value="3"/>
</dbReference>
<evidence type="ECO:0000256" key="3">
    <source>
        <dbReference type="ARBA" id="ARBA00022553"/>
    </source>
</evidence>
<dbReference type="GO" id="GO:0008973">
    <property type="term" value="F:phosphopentomutase activity"/>
    <property type="evidence" value="ECO:0007669"/>
    <property type="project" value="TreeGrafter"/>
</dbReference>
<evidence type="ECO:0000259" key="9">
    <source>
        <dbReference type="Pfam" id="PF02879"/>
    </source>
</evidence>
<keyword evidence="6" id="KW-0413">Isomerase</keyword>
<keyword evidence="4" id="KW-0479">Metal-binding</keyword>
<evidence type="ECO:0000313" key="14">
    <source>
        <dbReference type="EMBL" id="CAB4715020.1"/>
    </source>
</evidence>
<name>A0A6J6GY31_9ZZZZ</name>
<dbReference type="GO" id="GO:0000287">
    <property type="term" value="F:magnesium ion binding"/>
    <property type="evidence" value="ECO:0007669"/>
    <property type="project" value="InterPro"/>
</dbReference>
<evidence type="ECO:0000313" key="15">
    <source>
        <dbReference type="EMBL" id="CAB5018599.1"/>
    </source>
</evidence>
<dbReference type="GO" id="GO:0005975">
    <property type="term" value="P:carbohydrate metabolic process"/>
    <property type="evidence" value="ECO:0007669"/>
    <property type="project" value="InterPro"/>
</dbReference>
<feature type="domain" description="Alpha-D-phosphohexomutase C-terminal" evidence="7">
    <location>
        <begin position="488"/>
        <end position="517"/>
    </location>
</feature>
<dbReference type="PANTHER" id="PTHR45745">
    <property type="entry name" value="PHOSPHOMANNOMUTASE 45A"/>
    <property type="match status" value="1"/>
</dbReference>
<dbReference type="GO" id="GO:0006166">
    <property type="term" value="P:purine ribonucleoside salvage"/>
    <property type="evidence" value="ECO:0007669"/>
    <property type="project" value="TreeGrafter"/>
</dbReference>
<feature type="domain" description="Alpha-D-phosphohexomutase alpha/beta/alpha" evidence="8">
    <location>
        <begin position="47"/>
        <end position="161"/>
    </location>
</feature>
<dbReference type="InterPro" id="IPR016066">
    <property type="entry name" value="A-D-PHexomutase_CS"/>
</dbReference>
<dbReference type="EMBL" id="CAFBPI010000053">
    <property type="protein sequence ID" value="CAB5018599.1"/>
    <property type="molecule type" value="Genomic_DNA"/>
</dbReference>
<feature type="domain" description="Alpha-D-phosphohexomutase alpha/beta/alpha" evidence="10">
    <location>
        <begin position="318"/>
        <end position="429"/>
    </location>
</feature>
<dbReference type="Pfam" id="PF00408">
    <property type="entry name" value="PGM_PMM_IV"/>
    <property type="match status" value="1"/>
</dbReference>
<sequence length="546" mass="59204">MIDAALIAEVEKWIAVDPDPTTAATLRTWLENKNEIELRKSFNGFLQFGTAGMRGPVGPGPSCMNRAVVGRTAAGLASYLKKRGLQSVIIGRDARHGSEEFTQESAEILSGAGLTVFILPRPLPTPVLAYAMNKLDIDCGIMVTASHNPREDNGYKVYLGGTVDGVLYRGSQIISPADSEISAEIASIHSGQPRGTSWTVLDDVVVNDYANSVAALITKAEDVKVVYSAMHGVGTEMIQWTFHKAGFTQPILVDAQSKPDPDFPTVKFPNPEEAGAIDLSLEVARAHGADIVIANDPDADRCAIATLDPVAGWRMLRGDEVGAILGYYIATRLPERTTGKSFANSIVSASLLAKISSHFNIEFHEVLTGFKWLAKIRNLTFGYEEALGYCVDPINVNDKDGISAALLLAKIAGELKSENISIIEYLDEIWNLFGFHRTEQISIRVNDLDHVEQVLRGLRLNPPESIAGYEVRSFEDLLSPTDGLPATNALRLFLADGTRIIVRPSGTEAKLKCYIEVVRPTGSKSDKASAEEAINSLRTELLAILA</sequence>
<comment type="similarity">
    <text evidence="2">Belongs to the phosphohexose mutase family.</text>
</comment>
<feature type="domain" description="Alpha-D-phosphohexomutase alpha/beta/alpha" evidence="9">
    <location>
        <begin position="208"/>
        <end position="306"/>
    </location>
</feature>
<dbReference type="Pfam" id="PF02879">
    <property type="entry name" value="PGM_PMM_II"/>
    <property type="match status" value="1"/>
</dbReference>
<dbReference type="InterPro" id="IPR005844">
    <property type="entry name" value="A-D-PHexomutase_a/b/a-I"/>
</dbReference>
<dbReference type="PROSITE" id="PS00710">
    <property type="entry name" value="PGM_PMM"/>
    <property type="match status" value="1"/>
</dbReference>
<evidence type="ECO:0000313" key="12">
    <source>
        <dbReference type="EMBL" id="CAB4585216.1"/>
    </source>
</evidence>
<dbReference type="Pfam" id="PF02880">
    <property type="entry name" value="PGM_PMM_III"/>
    <property type="match status" value="1"/>
</dbReference>
<dbReference type="InterPro" id="IPR005841">
    <property type="entry name" value="Alpha-D-phosphohexomutase_SF"/>
</dbReference>
<keyword evidence="3" id="KW-0597">Phosphoprotein</keyword>
<evidence type="ECO:0000256" key="4">
    <source>
        <dbReference type="ARBA" id="ARBA00022723"/>
    </source>
</evidence>
<gene>
    <name evidence="11" type="ORF">UFOPK1380_00360</name>
    <name evidence="12" type="ORF">UFOPK1778_00281</name>
    <name evidence="13" type="ORF">UFOPK1863_00106</name>
    <name evidence="14" type="ORF">UFOPK2689_00166</name>
    <name evidence="15" type="ORF">UFOPK4095_00870</name>
</gene>
<dbReference type="InterPro" id="IPR016055">
    <property type="entry name" value="A-D-PHexomutase_a/b/a-I/II/III"/>
</dbReference>
<evidence type="ECO:0000259" key="10">
    <source>
        <dbReference type="Pfam" id="PF02880"/>
    </source>
</evidence>
<dbReference type="SUPFAM" id="SSF53738">
    <property type="entry name" value="Phosphoglucomutase, first 3 domains"/>
    <property type="match status" value="3"/>
</dbReference>
<dbReference type="EMBL" id="CAEZYL010000003">
    <property type="protein sequence ID" value="CAB4715020.1"/>
    <property type="molecule type" value="Genomic_DNA"/>
</dbReference>
<evidence type="ECO:0000313" key="13">
    <source>
        <dbReference type="EMBL" id="CAB4606292.1"/>
    </source>
</evidence>
<dbReference type="InterPro" id="IPR005846">
    <property type="entry name" value="A-D-PHexomutase_a/b/a-III"/>
</dbReference>
<dbReference type="InterPro" id="IPR005843">
    <property type="entry name" value="A-D-PHexomutase_C"/>
</dbReference>
<evidence type="ECO:0000256" key="2">
    <source>
        <dbReference type="ARBA" id="ARBA00010231"/>
    </source>
</evidence>
<proteinExistence type="inferred from homology"/>
<accession>A0A6J6GY31</accession>
<dbReference type="AlphaFoldDB" id="A0A6J6GY31"/>
<comment type="cofactor">
    <cofactor evidence="1">
        <name>Mg(2+)</name>
        <dbReference type="ChEBI" id="CHEBI:18420"/>
    </cofactor>
</comment>
<dbReference type="InterPro" id="IPR036900">
    <property type="entry name" value="A-D-PHexomutase_C_sf"/>
</dbReference>